<keyword evidence="3" id="KW-1185">Reference proteome</keyword>
<name>A0A1U7LKE8_NEOID</name>
<reference evidence="2 3" key="1">
    <citation type="submission" date="2016-04" db="EMBL/GenBank/DDBJ databases">
        <title>Evolutionary innovation and constraint leading to complex multicellularity in the Ascomycota.</title>
        <authorList>
            <person name="Cisse O."/>
            <person name="Nguyen A."/>
            <person name="Hewitt D.A."/>
            <person name="Jedd G."/>
            <person name="Stajich J.E."/>
        </authorList>
    </citation>
    <scope>NUCLEOTIDE SEQUENCE [LARGE SCALE GENOMIC DNA]</scope>
    <source>
        <strain evidence="2 3">DAH-3</strain>
    </source>
</reference>
<gene>
    <name evidence="2" type="ORF">NEOLI_000560</name>
</gene>
<dbReference type="Proteomes" id="UP000186594">
    <property type="component" value="Unassembled WGS sequence"/>
</dbReference>
<sequence>MAYYCVADFEMLSAKGSRESLHSISLESDPSDISSLNDEDYDVISKESLSANDISSSELDSSDEEDTAVNYHGLVYPLSQVGDDSVYSDQTLQMSLSAVSESIKSGSLCSSQQQVCFPGEMKTQSRPLDPIHAQDGIKAAGTMSSNITCVSDRGSEISYVINPDQAIQILYVGNLKYLYSIISKIHSSLWEFQSAYYDKKMLMRGDDQRINVIVLTNFLKEPQAGFVEESGLRPAVHIVKGFLLPGPRDKLNIDSEINMGEDPPSSTTSIPSVFPSENFVPDLIIVTNEAQDFSMAIRERILGFAYDSSVPLLYIGETPLSFQSSLSDIATDQFVTFNAPIKNNLNGNGGCKKIQSCITLENFQNLDAVDFGQRLTYAIGKNKNKQNEKMSAKMAATRRTMSKIILALVLVILLLVNVEKFLREFQGPASLKPPASPVIEDAIEYQPTLVFHQENSAIIMDCPKEVPICALQKLKTIWLRNDEIIHNRDIEPVTHPLIWKFIIPEEWKRGILRFKTDSQFAPFIRGDITIDFRQFEADKKSRDSKLTEVSTLDVIETNVNEPQRGLEDQKVEMNEQSIKQQAEAWGPYRSFVDQVFSSVGDHRELNIDIFAPQRLLNSVKGFASRRKLFERVSNGSNLDFLPDEIEKILKVASKQVSLTLHDLENAVKELDHKYSSASMLARYPVELAKGLHLSENTRKAWNNILMVERENLKIAQRQALFLKKKLFRKLETRVQKIRNRGKKNL</sequence>
<evidence type="ECO:0000313" key="2">
    <source>
        <dbReference type="EMBL" id="OLL23136.1"/>
    </source>
</evidence>
<protein>
    <submittedName>
        <fullName evidence="2">Uncharacterized protein</fullName>
    </submittedName>
</protein>
<proteinExistence type="predicted"/>
<evidence type="ECO:0000256" key="1">
    <source>
        <dbReference type="SAM" id="MobiDB-lite"/>
    </source>
</evidence>
<dbReference type="EMBL" id="LXFE01002252">
    <property type="protein sequence ID" value="OLL23136.1"/>
    <property type="molecule type" value="Genomic_DNA"/>
</dbReference>
<organism evidence="2 3">
    <name type="scientific">Neolecta irregularis (strain DAH-3)</name>
    <dbReference type="NCBI Taxonomy" id="1198029"/>
    <lineage>
        <taxon>Eukaryota</taxon>
        <taxon>Fungi</taxon>
        <taxon>Dikarya</taxon>
        <taxon>Ascomycota</taxon>
        <taxon>Taphrinomycotina</taxon>
        <taxon>Neolectales</taxon>
        <taxon>Neolectaceae</taxon>
        <taxon>Neolecta</taxon>
    </lineage>
</organism>
<feature type="region of interest" description="Disordered" evidence="1">
    <location>
        <begin position="17"/>
        <end position="38"/>
    </location>
</feature>
<comment type="caution">
    <text evidence="2">The sequence shown here is derived from an EMBL/GenBank/DDBJ whole genome shotgun (WGS) entry which is preliminary data.</text>
</comment>
<evidence type="ECO:0000313" key="3">
    <source>
        <dbReference type="Proteomes" id="UP000186594"/>
    </source>
</evidence>
<accession>A0A1U7LKE8</accession>
<dbReference type="AlphaFoldDB" id="A0A1U7LKE8"/>
<feature type="compositionally biased region" description="Polar residues" evidence="1">
    <location>
        <begin position="22"/>
        <end position="36"/>
    </location>
</feature>